<dbReference type="SUPFAM" id="SSF53335">
    <property type="entry name" value="S-adenosyl-L-methionine-dependent methyltransferases"/>
    <property type="match status" value="1"/>
</dbReference>
<dbReference type="PANTHER" id="PTHR43861">
    <property type="entry name" value="TRANS-ACONITATE 2-METHYLTRANSFERASE-RELATED"/>
    <property type="match status" value="1"/>
</dbReference>
<gene>
    <name evidence="3" type="ORF">SAMN05414137_11688</name>
</gene>
<dbReference type="RefSeq" id="WP_042451529.1">
    <property type="nucleotide sequence ID" value="NZ_BBPN01000022.1"/>
</dbReference>
<proteinExistence type="predicted"/>
<dbReference type="Pfam" id="PF13649">
    <property type="entry name" value="Methyltransf_25"/>
    <property type="match status" value="1"/>
</dbReference>
<keyword evidence="1 3" id="KW-0808">Transferase</keyword>
<dbReference type="eggNOG" id="COG2226">
    <property type="taxonomic scope" value="Bacteria"/>
</dbReference>
<dbReference type="GO" id="GO:0032259">
    <property type="term" value="P:methylation"/>
    <property type="evidence" value="ECO:0007669"/>
    <property type="project" value="UniProtKB-KW"/>
</dbReference>
<dbReference type="AlphaFoldDB" id="A0A1H7UQE9"/>
<dbReference type="InterPro" id="IPR029063">
    <property type="entry name" value="SAM-dependent_MTases_sf"/>
</dbReference>
<evidence type="ECO:0000259" key="2">
    <source>
        <dbReference type="Pfam" id="PF13649"/>
    </source>
</evidence>
<dbReference type="GO" id="GO:0008168">
    <property type="term" value="F:methyltransferase activity"/>
    <property type="evidence" value="ECO:0007669"/>
    <property type="project" value="UniProtKB-KW"/>
</dbReference>
<dbReference type="STRING" id="235985.SAMN05414137_11688"/>
<dbReference type="InterPro" id="IPR041698">
    <property type="entry name" value="Methyltransf_25"/>
</dbReference>
<name>A0A1H7UQE9_STRJI</name>
<protein>
    <submittedName>
        <fullName evidence="3">Methyltransferase domain-containing protein</fullName>
    </submittedName>
</protein>
<sequence length="212" mass="22406">MGAGEREEEARRAYDAVAGTYAATVPERFAQDVRGRSMVAAFAELVARGGAGPVADLGCGPGHVTAFLQTLGVPAYGVDISALTVAGARRAHPRLRFEVGSLAALDAADGSLGGVLSWWSLLHTPPVERPAVFGEWHRALAPGGYVLLGFHVGEGQSQVRAAYGHEDVDYVIELIRPEELIAELAVAGFAREALLLLPGVRREQACLLVRKA</sequence>
<dbReference type="Proteomes" id="UP000183015">
    <property type="component" value="Unassembled WGS sequence"/>
</dbReference>
<keyword evidence="3" id="KW-0489">Methyltransferase</keyword>
<dbReference type="Gene3D" id="3.40.50.150">
    <property type="entry name" value="Vaccinia Virus protein VP39"/>
    <property type="match status" value="1"/>
</dbReference>
<organism evidence="3 4">
    <name type="scientific">Streptacidiphilus jiangxiensis</name>
    <dbReference type="NCBI Taxonomy" id="235985"/>
    <lineage>
        <taxon>Bacteria</taxon>
        <taxon>Bacillati</taxon>
        <taxon>Actinomycetota</taxon>
        <taxon>Actinomycetes</taxon>
        <taxon>Kitasatosporales</taxon>
        <taxon>Streptomycetaceae</taxon>
        <taxon>Streptacidiphilus</taxon>
    </lineage>
</organism>
<reference evidence="4" key="1">
    <citation type="submission" date="2016-10" db="EMBL/GenBank/DDBJ databases">
        <authorList>
            <person name="Varghese N."/>
        </authorList>
    </citation>
    <scope>NUCLEOTIDE SEQUENCE [LARGE SCALE GENOMIC DNA]</scope>
    <source>
        <strain evidence="4">DSM 45096 / BCRC 16803 / CGMCC 4.1857 / CIP 109030 / JCM 12277 / KCTC 19219 / NBRC 100920 / 33214</strain>
    </source>
</reference>
<evidence type="ECO:0000313" key="4">
    <source>
        <dbReference type="Proteomes" id="UP000183015"/>
    </source>
</evidence>
<feature type="domain" description="Methyltransferase" evidence="2">
    <location>
        <begin position="54"/>
        <end position="144"/>
    </location>
</feature>
<dbReference type="GO" id="GO:0017000">
    <property type="term" value="P:antibiotic biosynthetic process"/>
    <property type="evidence" value="ECO:0007669"/>
    <property type="project" value="UniProtKB-ARBA"/>
</dbReference>
<dbReference type="EMBL" id="FOAZ01000016">
    <property type="protein sequence ID" value="SEL98858.1"/>
    <property type="molecule type" value="Genomic_DNA"/>
</dbReference>
<accession>A0A1H7UQE9</accession>
<keyword evidence="4" id="KW-1185">Reference proteome</keyword>
<dbReference type="CDD" id="cd02440">
    <property type="entry name" value="AdoMet_MTases"/>
    <property type="match status" value="1"/>
</dbReference>
<evidence type="ECO:0000313" key="3">
    <source>
        <dbReference type="EMBL" id="SEL98858.1"/>
    </source>
</evidence>
<evidence type="ECO:0000256" key="1">
    <source>
        <dbReference type="ARBA" id="ARBA00022679"/>
    </source>
</evidence>